<evidence type="ECO:0000313" key="2">
    <source>
        <dbReference type="EMBL" id="ABQ29449.1"/>
    </source>
</evidence>
<dbReference type="Gene3D" id="3.10.450.710">
    <property type="entry name" value="Tgt2/MlaC"/>
    <property type="match status" value="1"/>
</dbReference>
<dbReference type="EMBL" id="CP000697">
    <property type="protein sequence ID" value="ABQ29449.1"/>
    <property type="molecule type" value="Genomic_DNA"/>
</dbReference>
<proteinExistence type="predicted"/>
<dbReference type="PROSITE" id="PS51318">
    <property type="entry name" value="TAT"/>
    <property type="match status" value="1"/>
</dbReference>
<dbReference type="AlphaFoldDB" id="A5FV17"/>
<dbReference type="RefSeq" id="WP_007423548.1">
    <property type="nucleotide sequence ID" value="NC_009484.1"/>
</dbReference>
<dbReference type="InterPro" id="IPR042245">
    <property type="entry name" value="Tgt2/MlaC_sf"/>
</dbReference>
<dbReference type="PANTHER" id="PTHR36573:SF1">
    <property type="entry name" value="INTERMEMBRANE PHOSPHOLIPID TRANSPORT SYSTEM BINDING PROTEIN MLAC"/>
    <property type="match status" value="1"/>
</dbReference>
<organism evidence="2 3">
    <name type="scientific">Acidiphilium cryptum (strain JF-5)</name>
    <dbReference type="NCBI Taxonomy" id="349163"/>
    <lineage>
        <taxon>Bacteria</taxon>
        <taxon>Pseudomonadati</taxon>
        <taxon>Pseudomonadota</taxon>
        <taxon>Alphaproteobacteria</taxon>
        <taxon>Acetobacterales</taxon>
        <taxon>Acidocellaceae</taxon>
        <taxon>Acidiphilium</taxon>
    </lineage>
</organism>
<accession>A5FV17</accession>
<reference evidence="2 3" key="1">
    <citation type="submission" date="2007-05" db="EMBL/GenBank/DDBJ databases">
        <title>Complete sequence of chromosome of Acidiphilium cryptum JF-5.</title>
        <authorList>
            <consortium name="US DOE Joint Genome Institute"/>
            <person name="Copeland A."/>
            <person name="Lucas S."/>
            <person name="Lapidus A."/>
            <person name="Barry K."/>
            <person name="Detter J.C."/>
            <person name="Glavina del Rio T."/>
            <person name="Hammon N."/>
            <person name="Israni S."/>
            <person name="Dalin E."/>
            <person name="Tice H."/>
            <person name="Pitluck S."/>
            <person name="Sims D."/>
            <person name="Brettin T."/>
            <person name="Bruce D."/>
            <person name="Han C."/>
            <person name="Schmutz J."/>
            <person name="Larimer F."/>
            <person name="Land M."/>
            <person name="Hauser L."/>
            <person name="Kyrpides N."/>
            <person name="Kim E."/>
            <person name="Magnuson T."/>
            <person name="Richardson P."/>
        </authorList>
    </citation>
    <scope>NUCLEOTIDE SEQUENCE [LARGE SCALE GENOMIC DNA]</scope>
    <source>
        <strain evidence="2 3">JF-5</strain>
    </source>
</reference>
<dbReference type="HOGENOM" id="CLU_094502_1_0_5"/>
<gene>
    <name evidence="2" type="ordered locus">Acry_0221</name>
</gene>
<dbReference type="KEGG" id="acr:Acry_0221"/>
<dbReference type="Pfam" id="PF05494">
    <property type="entry name" value="MlaC"/>
    <property type="match status" value="1"/>
</dbReference>
<dbReference type="Proteomes" id="UP000000245">
    <property type="component" value="Chromosome"/>
</dbReference>
<dbReference type="InterPro" id="IPR008869">
    <property type="entry name" value="MlaC/ttg2D"/>
</dbReference>
<feature type="signal peptide" evidence="1">
    <location>
        <begin position="1"/>
        <end position="28"/>
    </location>
</feature>
<keyword evidence="3" id="KW-1185">Reference proteome</keyword>
<dbReference type="PANTHER" id="PTHR36573">
    <property type="entry name" value="INTERMEMBRANE PHOSPHOLIPID TRANSPORT SYSTEM BINDING PROTEIN MLAC"/>
    <property type="match status" value="1"/>
</dbReference>
<dbReference type="STRING" id="349163.Acry_0221"/>
<dbReference type="eggNOG" id="COG2854">
    <property type="taxonomic scope" value="Bacteria"/>
</dbReference>
<evidence type="ECO:0000256" key="1">
    <source>
        <dbReference type="SAM" id="SignalP"/>
    </source>
</evidence>
<dbReference type="InterPro" id="IPR006311">
    <property type="entry name" value="TAT_signal"/>
</dbReference>
<feature type="chain" id="PRO_5002683113" evidence="1">
    <location>
        <begin position="29"/>
        <end position="208"/>
    </location>
</feature>
<keyword evidence="1" id="KW-0732">Signal</keyword>
<protein>
    <submittedName>
        <fullName evidence="2">Toluene tolerance family protein</fullName>
    </submittedName>
</protein>
<sequence>MASSVRRVLLGAFAVLPVLGALPATALAAAPAASVAQSFIKQSGDHLVAIVNGPDSTKVKADKLRELVDRIVAVDQIGRFVLGRYWRVATPAQQQEYLRLFHQTLAYNITNQIRAYKGVQFAVDGTKPGPEGEMVSTTVTRPGQSPADVQWVVDTVGGKPRIVDVVVEGTSLRITERSDYSSVINDNGGQVSALLDAMKKQIARMEAG</sequence>
<name>A5FV17_ACICJ</name>
<evidence type="ECO:0000313" key="3">
    <source>
        <dbReference type="Proteomes" id="UP000000245"/>
    </source>
</evidence>